<keyword evidence="5 11" id="KW-0032">Aminotransferase</keyword>
<dbReference type="InterPro" id="IPR015421">
    <property type="entry name" value="PyrdxlP-dep_Trfase_major"/>
</dbReference>
<dbReference type="Pfam" id="PF00202">
    <property type="entry name" value="Aminotran_3"/>
    <property type="match status" value="1"/>
</dbReference>
<keyword evidence="12" id="KW-1185">Reference proteome</keyword>
<dbReference type="CDD" id="cd00610">
    <property type="entry name" value="OAT_like"/>
    <property type="match status" value="1"/>
</dbReference>
<dbReference type="EC" id="2.6.1.44" evidence="4"/>
<evidence type="ECO:0000256" key="4">
    <source>
        <dbReference type="ARBA" id="ARBA00013049"/>
    </source>
</evidence>
<dbReference type="Gene3D" id="3.90.1150.10">
    <property type="entry name" value="Aspartate Aminotransferase, domain 1"/>
    <property type="match status" value="1"/>
</dbReference>
<evidence type="ECO:0000256" key="1">
    <source>
        <dbReference type="ARBA" id="ARBA00001933"/>
    </source>
</evidence>
<evidence type="ECO:0000256" key="2">
    <source>
        <dbReference type="ARBA" id="ARBA00008954"/>
    </source>
</evidence>
<evidence type="ECO:0000256" key="8">
    <source>
        <dbReference type="ARBA" id="ARBA00022946"/>
    </source>
</evidence>
<evidence type="ECO:0000313" key="11">
    <source>
        <dbReference type="EMBL" id="GGH81708.1"/>
    </source>
</evidence>
<feature type="compositionally biased region" description="Polar residues" evidence="10">
    <location>
        <begin position="1"/>
        <end position="16"/>
    </location>
</feature>
<evidence type="ECO:0000256" key="3">
    <source>
        <dbReference type="ARBA" id="ARBA00011881"/>
    </source>
</evidence>
<dbReference type="Proteomes" id="UP000605427">
    <property type="component" value="Unassembled WGS sequence"/>
</dbReference>
<evidence type="ECO:0000256" key="7">
    <source>
        <dbReference type="ARBA" id="ARBA00022898"/>
    </source>
</evidence>
<proteinExistence type="inferred from homology"/>
<organism evidence="11 12">
    <name type="scientific">Saccharibacillus endophyticus</name>
    <dbReference type="NCBI Taxonomy" id="2060666"/>
    <lineage>
        <taxon>Bacteria</taxon>
        <taxon>Bacillati</taxon>
        <taxon>Bacillota</taxon>
        <taxon>Bacilli</taxon>
        <taxon>Bacillales</taxon>
        <taxon>Paenibacillaceae</taxon>
        <taxon>Saccharibacillus</taxon>
    </lineage>
</organism>
<dbReference type="PROSITE" id="PS00600">
    <property type="entry name" value="AA_TRANSFER_CLASS_3"/>
    <property type="match status" value="1"/>
</dbReference>
<dbReference type="Gene3D" id="3.40.640.10">
    <property type="entry name" value="Type I PLP-dependent aspartate aminotransferase-like (Major domain)"/>
    <property type="match status" value="1"/>
</dbReference>
<evidence type="ECO:0000256" key="9">
    <source>
        <dbReference type="RuleBase" id="RU003560"/>
    </source>
</evidence>
<keyword evidence="6" id="KW-0808">Transferase</keyword>
<evidence type="ECO:0000256" key="6">
    <source>
        <dbReference type="ARBA" id="ARBA00022679"/>
    </source>
</evidence>
<accession>A0ABQ2A0E1</accession>
<dbReference type="InterPro" id="IPR005814">
    <property type="entry name" value="Aminotrans_3"/>
</dbReference>
<dbReference type="SUPFAM" id="SSF53383">
    <property type="entry name" value="PLP-dependent transferases"/>
    <property type="match status" value="1"/>
</dbReference>
<protein>
    <recommendedName>
        <fullName evidence="4">alanine--glyoxylate transaminase</fullName>
        <ecNumber evidence="4">2.6.1.44</ecNumber>
    </recommendedName>
</protein>
<evidence type="ECO:0000313" key="12">
    <source>
        <dbReference type="Proteomes" id="UP000605427"/>
    </source>
</evidence>
<dbReference type="PANTHER" id="PTHR45688">
    <property type="match status" value="1"/>
</dbReference>
<feature type="region of interest" description="Disordered" evidence="10">
    <location>
        <begin position="1"/>
        <end position="42"/>
    </location>
</feature>
<keyword evidence="8" id="KW-0809">Transit peptide</keyword>
<dbReference type="InterPro" id="IPR015424">
    <property type="entry name" value="PyrdxlP-dep_Trfase"/>
</dbReference>
<comment type="cofactor">
    <cofactor evidence="1">
        <name>pyridoxal 5'-phosphate</name>
        <dbReference type="ChEBI" id="CHEBI:597326"/>
    </cofactor>
</comment>
<sequence length="489" mass="52715">MNSEQQNQVPKSTGVFTDTEANRTQKSGAEARHAAAAQTEPVGSVMTPEEVVALRKAHFFPCTQHFYKNPPVLVSGSMQHVTDGEGKAYTDFFAGVSVVATGHCNPAIAEATVRQARKLQHTTTIYLTEPSAKLAKRMSELLPAYPRVFFCNSGSEANEGALVLARRHTKRRGFISLTESLHGRTSLTTSVTGLQMWRTDPFPDDHVYFIPRPYAYGVDPQEAAKRSLSALEDVLREAGDNIAAMIVEPIQGNGGMIVMPEGYLARAKKMLESYGVLLIADEIQTGFGRTGQLLASQQLGVQADIVTMAKALGGGIPIGAFAATEEVAASLNVPSASTFGGNPISAETALAVLDYIESENLPERAARLGSALKLGLERMRVFYPHIVSEVRGLGLMLGAELYAEDPTYGAMMTDRVLEEMKDRGFLIGKNGVSRNVLAFQPPIVIEASDIELMLEALDAVLGAIEQERLTVTEKEQGGESEASASNRQP</sequence>
<evidence type="ECO:0000256" key="10">
    <source>
        <dbReference type="SAM" id="MobiDB-lite"/>
    </source>
</evidence>
<evidence type="ECO:0000256" key="5">
    <source>
        <dbReference type="ARBA" id="ARBA00022576"/>
    </source>
</evidence>
<comment type="subunit">
    <text evidence="3">Homotetramer.</text>
</comment>
<name>A0ABQ2A0E1_9BACL</name>
<comment type="caution">
    <text evidence="11">The sequence shown here is derived from an EMBL/GenBank/DDBJ whole genome shotgun (WGS) entry which is preliminary data.</text>
</comment>
<reference evidence="12" key="1">
    <citation type="journal article" date="2019" name="Int. J. Syst. Evol. Microbiol.">
        <title>The Global Catalogue of Microorganisms (GCM) 10K type strain sequencing project: providing services to taxonomists for standard genome sequencing and annotation.</title>
        <authorList>
            <consortium name="The Broad Institute Genomics Platform"/>
            <consortium name="The Broad Institute Genome Sequencing Center for Infectious Disease"/>
            <person name="Wu L."/>
            <person name="Ma J."/>
        </authorList>
    </citation>
    <scope>NUCLEOTIDE SEQUENCE [LARGE SCALE GENOMIC DNA]</scope>
    <source>
        <strain evidence="12">CCM 8702</strain>
    </source>
</reference>
<keyword evidence="7 9" id="KW-0663">Pyridoxal phosphate</keyword>
<dbReference type="PANTHER" id="PTHR45688:SF3">
    <property type="entry name" value="ALANINE--GLYOXYLATE AMINOTRANSFERASE 2, MITOCHONDRIAL"/>
    <property type="match status" value="1"/>
</dbReference>
<dbReference type="InterPro" id="IPR015422">
    <property type="entry name" value="PyrdxlP-dep_Trfase_small"/>
</dbReference>
<gene>
    <name evidence="11" type="ORF">GCM10007362_31920</name>
</gene>
<dbReference type="InterPro" id="IPR049704">
    <property type="entry name" value="Aminotrans_3_PPA_site"/>
</dbReference>
<dbReference type="EMBL" id="BMDD01000004">
    <property type="protein sequence ID" value="GGH81708.1"/>
    <property type="molecule type" value="Genomic_DNA"/>
</dbReference>
<comment type="similarity">
    <text evidence="2 9">Belongs to the class-III pyridoxal-phosphate-dependent aminotransferase family.</text>
</comment>
<dbReference type="GO" id="GO:0008483">
    <property type="term" value="F:transaminase activity"/>
    <property type="evidence" value="ECO:0007669"/>
    <property type="project" value="UniProtKB-KW"/>
</dbReference>